<dbReference type="AlphaFoldDB" id="A0A2P6RTH2"/>
<dbReference type="EMBL" id="PDCK01000040">
    <property type="protein sequence ID" value="PRQ49726.1"/>
    <property type="molecule type" value="Genomic_DNA"/>
</dbReference>
<reference evidence="1 2" key="1">
    <citation type="journal article" date="2018" name="Nat. Genet.">
        <title>The Rosa genome provides new insights in the design of modern roses.</title>
        <authorList>
            <person name="Bendahmane M."/>
        </authorList>
    </citation>
    <scope>NUCLEOTIDE SEQUENCE [LARGE SCALE GENOMIC DNA]</scope>
    <source>
        <strain evidence="2">cv. Old Blush</strain>
    </source>
</reference>
<proteinExistence type="predicted"/>
<dbReference type="Proteomes" id="UP000238479">
    <property type="component" value="Chromosome 2"/>
</dbReference>
<name>A0A2P6RTH2_ROSCH</name>
<organism evidence="1 2">
    <name type="scientific">Rosa chinensis</name>
    <name type="common">China rose</name>
    <dbReference type="NCBI Taxonomy" id="74649"/>
    <lineage>
        <taxon>Eukaryota</taxon>
        <taxon>Viridiplantae</taxon>
        <taxon>Streptophyta</taxon>
        <taxon>Embryophyta</taxon>
        <taxon>Tracheophyta</taxon>
        <taxon>Spermatophyta</taxon>
        <taxon>Magnoliopsida</taxon>
        <taxon>eudicotyledons</taxon>
        <taxon>Gunneridae</taxon>
        <taxon>Pentapetalae</taxon>
        <taxon>rosids</taxon>
        <taxon>fabids</taxon>
        <taxon>Rosales</taxon>
        <taxon>Rosaceae</taxon>
        <taxon>Rosoideae</taxon>
        <taxon>Rosoideae incertae sedis</taxon>
        <taxon>Rosa</taxon>
    </lineage>
</organism>
<evidence type="ECO:0000313" key="1">
    <source>
        <dbReference type="EMBL" id="PRQ49726.1"/>
    </source>
</evidence>
<protein>
    <submittedName>
        <fullName evidence="1">Uncharacterized protein</fullName>
    </submittedName>
</protein>
<comment type="caution">
    <text evidence="1">The sequence shown here is derived from an EMBL/GenBank/DDBJ whole genome shotgun (WGS) entry which is preliminary data.</text>
</comment>
<gene>
    <name evidence="1" type="ORF">RchiOBHm_Chr2g0125131</name>
</gene>
<sequence>MDVVLIFVPCVPPLCTLNPRIERSLFAYTTNDISGLNCALALSASIFGAVAGD</sequence>
<dbReference type="Gramene" id="PRQ49726">
    <property type="protein sequence ID" value="PRQ49726"/>
    <property type="gene ID" value="RchiOBHm_Chr2g0125131"/>
</dbReference>
<keyword evidence="2" id="KW-1185">Reference proteome</keyword>
<accession>A0A2P6RTH2</accession>
<evidence type="ECO:0000313" key="2">
    <source>
        <dbReference type="Proteomes" id="UP000238479"/>
    </source>
</evidence>